<evidence type="ECO:0000313" key="2">
    <source>
        <dbReference type="Proteomes" id="UP000001349"/>
    </source>
</evidence>
<sequence length="152" mass="17100">MVTLIDINKAITSKIRQAIADTEYSDVPIPAIDVTESIIRPSIKFSIENSSNGKFNANCRQKTLICRIYFFAKDRTKYNLDNIKMQDILENAFFDGITIKEGFFIPIDNVESEVTDGVLICSFDMQTIESLPDDSESSETMEDLILNLGKGD</sequence>
<name>B8I8E6_RUMCH</name>
<gene>
    <name evidence="1" type="ordered locus">Ccel_2952</name>
</gene>
<organism evidence="1 2">
    <name type="scientific">Ruminiclostridium cellulolyticum (strain ATCC 35319 / DSM 5812 / JCM 6584 / H10)</name>
    <name type="common">Clostridium cellulolyticum</name>
    <dbReference type="NCBI Taxonomy" id="394503"/>
    <lineage>
        <taxon>Bacteria</taxon>
        <taxon>Bacillati</taxon>
        <taxon>Bacillota</taxon>
        <taxon>Clostridia</taxon>
        <taxon>Eubacteriales</taxon>
        <taxon>Oscillospiraceae</taxon>
        <taxon>Ruminiclostridium</taxon>
    </lineage>
</organism>
<keyword evidence="2" id="KW-1185">Reference proteome</keyword>
<dbReference type="eggNOG" id="ENOG5031G2Y">
    <property type="taxonomic scope" value="Bacteria"/>
</dbReference>
<proteinExistence type="predicted"/>
<accession>B8I8E6</accession>
<reference evidence="1 2" key="1">
    <citation type="submission" date="2009-01" db="EMBL/GenBank/DDBJ databases">
        <title>Complete sequence of Clostridium cellulolyticum H10.</title>
        <authorList>
            <consortium name="US DOE Joint Genome Institute"/>
            <person name="Lucas S."/>
            <person name="Copeland A."/>
            <person name="Lapidus A."/>
            <person name="Glavina del Rio T."/>
            <person name="Dalin E."/>
            <person name="Tice H."/>
            <person name="Bruce D."/>
            <person name="Goodwin L."/>
            <person name="Pitluck S."/>
            <person name="Chertkov O."/>
            <person name="Saunders E."/>
            <person name="Brettin T."/>
            <person name="Detter J.C."/>
            <person name="Han C."/>
            <person name="Larimer F."/>
            <person name="Land M."/>
            <person name="Hauser L."/>
            <person name="Kyrpides N."/>
            <person name="Ivanova N."/>
            <person name="Zhou J."/>
            <person name="Richardson P."/>
        </authorList>
    </citation>
    <scope>NUCLEOTIDE SEQUENCE [LARGE SCALE GENOMIC DNA]</scope>
    <source>
        <strain evidence="2">ATCC 35319 / DSM 5812 / JCM 6584 / H10</strain>
    </source>
</reference>
<dbReference type="Proteomes" id="UP000001349">
    <property type="component" value="Chromosome"/>
</dbReference>
<dbReference type="AlphaFoldDB" id="B8I8E6"/>
<dbReference type="STRING" id="394503.Ccel_2952"/>
<dbReference type="HOGENOM" id="CLU_136731_1_1_9"/>
<protein>
    <recommendedName>
        <fullName evidence="3">Phage protein</fullName>
    </recommendedName>
</protein>
<dbReference type="KEGG" id="cce:Ccel_2952"/>
<evidence type="ECO:0000313" key="1">
    <source>
        <dbReference type="EMBL" id="ACL77246.1"/>
    </source>
</evidence>
<dbReference type="EMBL" id="CP001348">
    <property type="protein sequence ID" value="ACL77246.1"/>
    <property type="molecule type" value="Genomic_DNA"/>
</dbReference>
<dbReference type="InterPro" id="IPR049254">
    <property type="entry name" value="Phage_tail_terminator"/>
</dbReference>
<dbReference type="Pfam" id="PF20765">
    <property type="entry name" value="Phage_tail_terminator_8"/>
    <property type="match status" value="1"/>
</dbReference>
<dbReference type="RefSeq" id="WP_015926311.1">
    <property type="nucleotide sequence ID" value="NC_011898.1"/>
</dbReference>
<evidence type="ECO:0008006" key="3">
    <source>
        <dbReference type="Google" id="ProtNLM"/>
    </source>
</evidence>